<dbReference type="Gene3D" id="1.10.10.10">
    <property type="entry name" value="Winged helix-like DNA-binding domain superfamily/Winged helix DNA-binding domain"/>
    <property type="match status" value="1"/>
</dbReference>
<gene>
    <name evidence="5" type="ORF">LCGC14_1622720</name>
</gene>
<dbReference type="PANTHER" id="PTHR33204">
    <property type="entry name" value="TRANSCRIPTIONAL REGULATOR, MARR FAMILY"/>
    <property type="match status" value="1"/>
</dbReference>
<evidence type="ECO:0000256" key="1">
    <source>
        <dbReference type="ARBA" id="ARBA00023015"/>
    </source>
</evidence>
<accession>A0A0F9I579</accession>
<comment type="caution">
    <text evidence="5">The sequence shown here is derived from an EMBL/GenBank/DDBJ whole genome shotgun (WGS) entry which is preliminary data.</text>
</comment>
<proteinExistence type="predicted"/>
<evidence type="ECO:0000259" key="4">
    <source>
        <dbReference type="PROSITE" id="PS51118"/>
    </source>
</evidence>
<keyword evidence="2" id="KW-0238">DNA-binding</keyword>
<name>A0A0F9I579_9ZZZZ</name>
<reference evidence="5" key="1">
    <citation type="journal article" date="2015" name="Nature">
        <title>Complex archaea that bridge the gap between prokaryotes and eukaryotes.</title>
        <authorList>
            <person name="Spang A."/>
            <person name="Saw J.H."/>
            <person name="Jorgensen S.L."/>
            <person name="Zaremba-Niedzwiedzka K."/>
            <person name="Martijn J."/>
            <person name="Lind A.E."/>
            <person name="van Eijk R."/>
            <person name="Schleper C."/>
            <person name="Guy L."/>
            <person name="Ettema T.J."/>
        </authorList>
    </citation>
    <scope>NUCLEOTIDE SEQUENCE</scope>
</reference>
<keyword evidence="3" id="KW-0804">Transcription</keyword>
<evidence type="ECO:0000256" key="3">
    <source>
        <dbReference type="ARBA" id="ARBA00023163"/>
    </source>
</evidence>
<dbReference type="AlphaFoldDB" id="A0A0F9I579"/>
<protein>
    <recommendedName>
        <fullName evidence="4">HTH hxlR-type domain-containing protein</fullName>
    </recommendedName>
</protein>
<keyword evidence="1" id="KW-0805">Transcription regulation</keyword>
<dbReference type="Pfam" id="PF01638">
    <property type="entry name" value="HxlR"/>
    <property type="match status" value="1"/>
</dbReference>
<evidence type="ECO:0000256" key="2">
    <source>
        <dbReference type="ARBA" id="ARBA00023125"/>
    </source>
</evidence>
<dbReference type="InterPro" id="IPR036390">
    <property type="entry name" value="WH_DNA-bd_sf"/>
</dbReference>
<dbReference type="PROSITE" id="PS51118">
    <property type="entry name" value="HTH_HXLR"/>
    <property type="match status" value="1"/>
</dbReference>
<dbReference type="PANTHER" id="PTHR33204:SF18">
    <property type="entry name" value="TRANSCRIPTIONAL REGULATORY PROTEIN"/>
    <property type="match status" value="1"/>
</dbReference>
<sequence>MKTRSKNKTIKEQITKNCEANCCPVETTMNIIGKRWTALIIRDLASGTKRYCELERLLDNISPKVLSQRLSELEQQQIVKREVIA</sequence>
<dbReference type="SUPFAM" id="SSF46785">
    <property type="entry name" value="Winged helix' DNA-binding domain"/>
    <property type="match status" value="1"/>
</dbReference>
<dbReference type="GO" id="GO:0003677">
    <property type="term" value="F:DNA binding"/>
    <property type="evidence" value="ECO:0007669"/>
    <property type="project" value="UniProtKB-KW"/>
</dbReference>
<dbReference type="InterPro" id="IPR036388">
    <property type="entry name" value="WH-like_DNA-bd_sf"/>
</dbReference>
<organism evidence="5">
    <name type="scientific">marine sediment metagenome</name>
    <dbReference type="NCBI Taxonomy" id="412755"/>
    <lineage>
        <taxon>unclassified sequences</taxon>
        <taxon>metagenomes</taxon>
        <taxon>ecological metagenomes</taxon>
    </lineage>
</organism>
<dbReference type="EMBL" id="LAZR01013282">
    <property type="protein sequence ID" value="KKM22687.1"/>
    <property type="molecule type" value="Genomic_DNA"/>
</dbReference>
<feature type="non-terminal residue" evidence="5">
    <location>
        <position position="85"/>
    </location>
</feature>
<evidence type="ECO:0000313" key="5">
    <source>
        <dbReference type="EMBL" id="KKM22687.1"/>
    </source>
</evidence>
<dbReference type="InterPro" id="IPR002577">
    <property type="entry name" value="HTH_HxlR"/>
</dbReference>
<feature type="domain" description="HTH hxlR-type" evidence="4">
    <location>
        <begin position="23"/>
        <end position="85"/>
    </location>
</feature>